<keyword evidence="7" id="KW-0670">Pyruvate</keyword>
<dbReference type="EC" id="4.1.1.19" evidence="3"/>
<dbReference type="EMBL" id="CP001034">
    <property type="protein sequence ID" value="ACB84471.1"/>
    <property type="molecule type" value="Genomic_DNA"/>
</dbReference>
<evidence type="ECO:0000313" key="9">
    <source>
        <dbReference type="EMBL" id="ACB84471.1"/>
    </source>
</evidence>
<dbReference type="GO" id="GO:0006527">
    <property type="term" value="P:L-arginine catabolic process"/>
    <property type="evidence" value="ECO:0007669"/>
    <property type="project" value="InterPro"/>
</dbReference>
<accession>B2A8A5</accession>
<evidence type="ECO:0000256" key="7">
    <source>
        <dbReference type="ARBA" id="ARBA00023317"/>
    </source>
</evidence>
<evidence type="ECO:0000256" key="4">
    <source>
        <dbReference type="ARBA" id="ARBA00014727"/>
    </source>
</evidence>
<evidence type="ECO:0000256" key="5">
    <source>
        <dbReference type="ARBA" id="ARBA00022793"/>
    </source>
</evidence>
<dbReference type="InterPro" id="IPR016104">
    <property type="entry name" value="Pyr-dep_his/arg-deCO2ase"/>
</dbReference>
<dbReference type="SFLD" id="SFLDG01170">
    <property type="entry name" value="Pyruvoyl-dependent_arginine_de"/>
    <property type="match status" value="1"/>
</dbReference>
<dbReference type="Proteomes" id="UP000001683">
    <property type="component" value="Chromosome"/>
</dbReference>
<dbReference type="InterPro" id="IPR002724">
    <property type="entry name" value="Pyruvoyl-dep_arg_deCO2ase"/>
</dbReference>
<keyword evidence="10" id="KW-1185">Reference proteome</keyword>
<proteinExistence type="inferred from homology"/>
<dbReference type="KEGG" id="nth:Nther_0886"/>
<dbReference type="GO" id="GO:0008792">
    <property type="term" value="F:arginine decarboxylase activity"/>
    <property type="evidence" value="ECO:0007669"/>
    <property type="project" value="UniProtKB-EC"/>
</dbReference>
<dbReference type="eggNOG" id="COG1945">
    <property type="taxonomic scope" value="Bacteria"/>
</dbReference>
<reference evidence="9 10" key="2">
    <citation type="journal article" date="2011" name="J. Bacteriol.">
        <title>Complete genome sequence of the anaerobic, halophilic alkalithermophile Natranaerobius thermophilus JW/NM-WN-LF.</title>
        <authorList>
            <person name="Zhao B."/>
            <person name="Mesbah N.M."/>
            <person name="Dalin E."/>
            <person name="Goodwin L."/>
            <person name="Nolan M."/>
            <person name="Pitluck S."/>
            <person name="Chertkov O."/>
            <person name="Brettin T.S."/>
            <person name="Han J."/>
            <person name="Larimer F.W."/>
            <person name="Land M.L."/>
            <person name="Hauser L."/>
            <person name="Kyrpides N."/>
            <person name="Wiegel J."/>
        </authorList>
    </citation>
    <scope>NUCLEOTIDE SEQUENCE [LARGE SCALE GENOMIC DNA]</scope>
    <source>
        <strain evidence="10">ATCC BAA-1301 / DSM 18059 / JW/NM-WN-LF</strain>
    </source>
</reference>
<dbReference type="SUPFAM" id="SSF56271">
    <property type="entry name" value="Pyruvoyl-dependent histidine and arginine decarboxylases"/>
    <property type="match status" value="1"/>
</dbReference>
<dbReference type="STRING" id="457570.Nther_0886"/>
<evidence type="ECO:0000256" key="6">
    <source>
        <dbReference type="ARBA" id="ARBA00023239"/>
    </source>
</evidence>
<protein>
    <recommendedName>
        <fullName evidence="4">Pyruvoyl-dependent arginine decarboxylase AaxB</fullName>
        <ecNumber evidence="3">4.1.1.19</ecNumber>
    </recommendedName>
</protein>
<dbReference type="HAMAP" id="MF_01404">
    <property type="entry name" value="PvlArgDC"/>
    <property type="match status" value="1"/>
</dbReference>
<comment type="cofactor">
    <cofactor evidence="1">
        <name>pyruvate</name>
        <dbReference type="ChEBI" id="CHEBI:15361"/>
    </cofactor>
</comment>
<dbReference type="HOGENOM" id="CLU_114389_2_0_9"/>
<dbReference type="OrthoDB" id="9783061at2"/>
<gene>
    <name evidence="9" type="ordered locus">Nther_0886</name>
</gene>
<keyword evidence="6" id="KW-0456">Lyase</keyword>
<dbReference type="Gene3D" id="3.50.20.10">
    <property type="entry name" value="Pyruvoyl-Dependent Histidine Decarboxylase, subunit B"/>
    <property type="match status" value="1"/>
</dbReference>
<evidence type="ECO:0000256" key="2">
    <source>
        <dbReference type="ARBA" id="ARBA00008611"/>
    </source>
</evidence>
<comment type="similarity">
    <text evidence="2">Belongs to the pyruvoyl-dependent arginine decarboxylase family.</text>
</comment>
<comment type="catalytic activity">
    <reaction evidence="8">
        <text>L-arginine + H(+) = agmatine + CO2</text>
        <dbReference type="Rhea" id="RHEA:17641"/>
        <dbReference type="ChEBI" id="CHEBI:15378"/>
        <dbReference type="ChEBI" id="CHEBI:16526"/>
        <dbReference type="ChEBI" id="CHEBI:32682"/>
        <dbReference type="ChEBI" id="CHEBI:58145"/>
        <dbReference type="EC" id="4.1.1.19"/>
    </reaction>
</comment>
<sequence>MAVDLKTLKYFKLVTGTGEGNTSLTAFDKALLNAEVGNFNLLKVTSILPARVKQKDKITVSEGGILPIAYGSVTSCNSGEIISSAVAVGIPASSRAHGMIVETSGYRPKEQSLKIAENMIAETFENRGLELQEVLTKGSELKIRDISCGSVFSGVALF</sequence>
<dbReference type="Gene3D" id="3.30.60.30">
    <property type="match status" value="1"/>
</dbReference>
<dbReference type="RefSeq" id="WP_012447349.1">
    <property type="nucleotide sequence ID" value="NC_010718.1"/>
</dbReference>
<dbReference type="PANTHER" id="PTHR40438">
    <property type="entry name" value="PYRUVOYL-DEPENDENT ARGININE DECARBOXYLASE"/>
    <property type="match status" value="1"/>
</dbReference>
<dbReference type="InterPro" id="IPR016105">
    <property type="entry name" value="Pyr-dep_his/arg-deCO2ase_sand"/>
</dbReference>
<evidence type="ECO:0000313" key="10">
    <source>
        <dbReference type="Proteomes" id="UP000001683"/>
    </source>
</evidence>
<dbReference type="PANTHER" id="PTHR40438:SF1">
    <property type="entry name" value="PYRUVOYL-DEPENDENT ARGININE DECARBOXYLASE"/>
    <property type="match status" value="1"/>
</dbReference>
<organism evidence="9 10">
    <name type="scientific">Natranaerobius thermophilus (strain ATCC BAA-1301 / DSM 18059 / JW/NM-WN-LF)</name>
    <dbReference type="NCBI Taxonomy" id="457570"/>
    <lineage>
        <taxon>Bacteria</taxon>
        <taxon>Bacillati</taxon>
        <taxon>Bacillota</taxon>
        <taxon>Clostridia</taxon>
        <taxon>Natranaerobiales</taxon>
        <taxon>Natranaerobiaceae</taxon>
        <taxon>Natranaerobius</taxon>
    </lineage>
</organism>
<evidence type="ECO:0000256" key="8">
    <source>
        <dbReference type="ARBA" id="ARBA00049309"/>
    </source>
</evidence>
<keyword evidence="5" id="KW-0210">Decarboxylase</keyword>
<evidence type="ECO:0000256" key="3">
    <source>
        <dbReference type="ARBA" id="ARBA00012426"/>
    </source>
</evidence>
<reference evidence="9 10" key="1">
    <citation type="submission" date="2008-04" db="EMBL/GenBank/DDBJ databases">
        <title>Complete sequence of chromosome of Natranaerobius thermophilus JW/NM-WN-LF.</title>
        <authorList>
            <consortium name="US DOE Joint Genome Institute"/>
            <person name="Copeland A."/>
            <person name="Lucas S."/>
            <person name="Lapidus A."/>
            <person name="Glavina del Rio T."/>
            <person name="Dalin E."/>
            <person name="Tice H."/>
            <person name="Bruce D."/>
            <person name="Goodwin L."/>
            <person name="Pitluck S."/>
            <person name="Chertkov O."/>
            <person name="Brettin T."/>
            <person name="Detter J.C."/>
            <person name="Han C."/>
            <person name="Kuske C.R."/>
            <person name="Schmutz J."/>
            <person name="Larimer F."/>
            <person name="Land M."/>
            <person name="Hauser L."/>
            <person name="Kyrpides N."/>
            <person name="Lykidis A."/>
            <person name="Mesbah N.M."/>
            <person name="Wiegel J."/>
        </authorList>
    </citation>
    <scope>NUCLEOTIDE SEQUENCE [LARGE SCALE GENOMIC DNA]</scope>
    <source>
        <strain evidence="10">ATCC BAA-1301 / DSM 18059 / JW/NM-WN-LF</strain>
    </source>
</reference>
<evidence type="ECO:0000256" key="1">
    <source>
        <dbReference type="ARBA" id="ARBA00001928"/>
    </source>
</evidence>
<dbReference type="Pfam" id="PF01862">
    <property type="entry name" value="PvlArgDC"/>
    <property type="match status" value="1"/>
</dbReference>
<name>B2A8A5_NATTJ</name>
<dbReference type="InParanoid" id="B2A8A5"/>
<dbReference type="AlphaFoldDB" id="B2A8A5"/>